<proteinExistence type="predicted"/>
<dbReference type="EMBL" id="CP159218">
    <property type="protein sequence ID" value="XCG62595.1"/>
    <property type="molecule type" value="Genomic_DNA"/>
</dbReference>
<dbReference type="AlphaFoldDB" id="A0AAU8DK37"/>
<dbReference type="RefSeq" id="WP_353648210.1">
    <property type="nucleotide sequence ID" value="NZ_CP159218.1"/>
</dbReference>
<protein>
    <submittedName>
        <fullName evidence="1">Uncharacterized protein</fullName>
    </submittedName>
</protein>
<name>A0AAU8DK37_9ACTN</name>
<reference evidence="1" key="1">
    <citation type="submission" date="2024-05" db="EMBL/GenBank/DDBJ databases">
        <authorList>
            <person name="Cai S.Y."/>
            <person name="Jin L.M."/>
            <person name="Li H.R."/>
        </authorList>
    </citation>
    <scope>NUCLEOTIDE SEQUENCE</scope>
    <source>
        <strain evidence="1">A5-74</strain>
    </source>
</reference>
<gene>
    <name evidence="1" type="ORF">ABLG96_15320</name>
</gene>
<accession>A0AAU8DK37</accession>
<sequence>MAALLVFAAVRRSRPPTTVNGVGISRPWRRASFLPWALIDHVLQPGHELSVRVVTTTGRTIRLNDIEAAMTARVAEIGGRPVKAEVVPVPRPIERERTQREVEADVARRAARLAEERRGMSGSA</sequence>
<evidence type="ECO:0000313" key="1">
    <source>
        <dbReference type="EMBL" id="XCG62595.1"/>
    </source>
</evidence>
<organism evidence="1">
    <name type="scientific">Nakamurella sp. A5-74</name>
    <dbReference type="NCBI Taxonomy" id="3158264"/>
    <lineage>
        <taxon>Bacteria</taxon>
        <taxon>Bacillati</taxon>
        <taxon>Actinomycetota</taxon>
        <taxon>Actinomycetes</taxon>
        <taxon>Nakamurellales</taxon>
        <taxon>Nakamurellaceae</taxon>
        <taxon>Nakamurella</taxon>
    </lineage>
</organism>